<gene>
    <name evidence="1" type="ORF">V8G54_021476</name>
</gene>
<dbReference type="Proteomes" id="UP001374535">
    <property type="component" value="Chromosome 6"/>
</dbReference>
<proteinExistence type="predicted"/>
<evidence type="ECO:0000313" key="1">
    <source>
        <dbReference type="EMBL" id="WVZ08130.1"/>
    </source>
</evidence>
<dbReference type="AlphaFoldDB" id="A0AAQ3NDE3"/>
<accession>A0AAQ3NDE3</accession>
<evidence type="ECO:0000313" key="2">
    <source>
        <dbReference type="Proteomes" id="UP001374535"/>
    </source>
</evidence>
<reference evidence="1 2" key="1">
    <citation type="journal article" date="2023" name="Life. Sci Alliance">
        <title>Evolutionary insights into 3D genome organization and epigenetic landscape of Vigna mungo.</title>
        <authorList>
            <person name="Junaid A."/>
            <person name="Singh B."/>
            <person name="Bhatia S."/>
        </authorList>
    </citation>
    <scope>NUCLEOTIDE SEQUENCE [LARGE SCALE GENOMIC DNA]</scope>
    <source>
        <strain evidence="1">Urdbean</strain>
    </source>
</reference>
<name>A0AAQ3NDE3_VIGMU</name>
<organism evidence="1 2">
    <name type="scientific">Vigna mungo</name>
    <name type="common">Black gram</name>
    <name type="synonym">Phaseolus mungo</name>
    <dbReference type="NCBI Taxonomy" id="3915"/>
    <lineage>
        <taxon>Eukaryota</taxon>
        <taxon>Viridiplantae</taxon>
        <taxon>Streptophyta</taxon>
        <taxon>Embryophyta</taxon>
        <taxon>Tracheophyta</taxon>
        <taxon>Spermatophyta</taxon>
        <taxon>Magnoliopsida</taxon>
        <taxon>eudicotyledons</taxon>
        <taxon>Gunneridae</taxon>
        <taxon>Pentapetalae</taxon>
        <taxon>rosids</taxon>
        <taxon>fabids</taxon>
        <taxon>Fabales</taxon>
        <taxon>Fabaceae</taxon>
        <taxon>Papilionoideae</taxon>
        <taxon>50 kb inversion clade</taxon>
        <taxon>NPAAA clade</taxon>
        <taxon>indigoferoid/millettioid clade</taxon>
        <taxon>Phaseoleae</taxon>
        <taxon>Vigna</taxon>
    </lineage>
</organism>
<protein>
    <submittedName>
        <fullName evidence="1">Uncharacterized protein</fullName>
    </submittedName>
</protein>
<keyword evidence="2" id="KW-1185">Reference proteome</keyword>
<dbReference type="EMBL" id="CP144695">
    <property type="protein sequence ID" value="WVZ08130.1"/>
    <property type="molecule type" value="Genomic_DNA"/>
</dbReference>
<sequence>MLSQFLSSSLFDFAFSRKGFFQVCHCIFTRQPCSLTIGGATIRNNAKQSYQSPLSTSLTTMCNPSSRQWSMKVVLVMVLRMECEKKWRKLWFVIFDDWFMSGCV</sequence>